<evidence type="ECO:0000313" key="2">
    <source>
        <dbReference type="EMBL" id="RJL21250.1"/>
    </source>
</evidence>
<dbReference type="InterPro" id="IPR018294">
    <property type="entry name" value="ISPD_synthase_CS"/>
</dbReference>
<dbReference type="PROSITE" id="PS01295">
    <property type="entry name" value="ISPD"/>
    <property type="match status" value="1"/>
</dbReference>
<evidence type="ECO:0000256" key="1">
    <source>
        <dbReference type="SAM" id="MobiDB-lite"/>
    </source>
</evidence>
<dbReference type="GO" id="GO:0008299">
    <property type="term" value="P:isoprenoid biosynthetic process"/>
    <property type="evidence" value="ECO:0007669"/>
    <property type="project" value="InterPro"/>
</dbReference>
<dbReference type="AlphaFoldDB" id="A0A3A4A858"/>
<sequence length="268" mass="29287">MASLAEWSPLRGRLRAGGWVVDIWHEPVHPGAVSFDDYLVTTLPGGRLRLAAIDAAVNEAAGLRGRLWGHQATGEVRAQLRHVPTLTGALARAHHNLFDASRPPMFNPMAACMAVDLDLEQPSGDFAQAGDCEVWVRDAAGWHNRTTPALASEASRAWRAWLAANPGVSPARRWRAQAHLLGDPAAWTCPAVGAFDQITPQVGVFADVEEVVVTSDGARLTRRALERGLRPHLEDSLQRTPPDHPHPWPHGDLAVLHARYQPQDDPQH</sequence>
<proteinExistence type="predicted"/>
<keyword evidence="3" id="KW-1185">Reference proteome</keyword>
<name>A0A3A4A858_9ACTN</name>
<dbReference type="GO" id="GO:0003824">
    <property type="term" value="F:catalytic activity"/>
    <property type="evidence" value="ECO:0007669"/>
    <property type="project" value="InterPro"/>
</dbReference>
<protein>
    <submittedName>
        <fullName evidence="2">Uncharacterized protein</fullName>
    </submittedName>
</protein>
<gene>
    <name evidence="2" type="ORF">D5H75_37930</name>
</gene>
<feature type="region of interest" description="Disordered" evidence="1">
    <location>
        <begin position="231"/>
        <end position="252"/>
    </location>
</feature>
<feature type="compositionally biased region" description="Basic and acidic residues" evidence="1">
    <location>
        <begin position="231"/>
        <end position="246"/>
    </location>
</feature>
<accession>A0A3A4A858</accession>
<dbReference type="Proteomes" id="UP000265768">
    <property type="component" value="Unassembled WGS sequence"/>
</dbReference>
<organism evidence="2 3">
    <name type="scientific">Bailinhaonella thermotolerans</name>
    <dbReference type="NCBI Taxonomy" id="1070861"/>
    <lineage>
        <taxon>Bacteria</taxon>
        <taxon>Bacillati</taxon>
        <taxon>Actinomycetota</taxon>
        <taxon>Actinomycetes</taxon>
        <taxon>Streptosporangiales</taxon>
        <taxon>Streptosporangiaceae</taxon>
        <taxon>Bailinhaonella</taxon>
    </lineage>
</organism>
<dbReference type="EMBL" id="QZEY01000026">
    <property type="protein sequence ID" value="RJL21250.1"/>
    <property type="molecule type" value="Genomic_DNA"/>
</dbReference>
<comment type="caution">
    <text evidence="2">The sequence shown here is derived from an EMBL/GenBank/DDBJ whole genome shotgun (WGS) entry which is preliminary data.</text>
</comment>
<reference evidence="2 3" key="1">
    <citation type="submission" date="2018-09" db="EMBL/GenBank/DDBJ databases">
        <title>YIM 75507 draft genome.</title>
        <authorList>
            <person name="Tang S."/>
            <person name="Feng Y."/>
        </authorList>
    </citation>
    <scope>NUCLEOTIDE SEQUENCE [LARGE SCALE GENOMIC DNA]</scope>
    <source>
        <strain evidence="2 3">YIM 75507</strain>
    </source>
</reference>
<evidence type="ECO:0000313" key="3">
    <source>
        <dbReference type="Proteomes" id="UP000265768"/>
    </source>
</evidence>